<accession>A0A3L6RG92</accession>
<protein>
    <submittedName>
        <fullName evidence="1">Uncharacterized protein</fullName>
    </submittedName>
</protein>
<name>A0A3L6RG92_PANMI</name>
<keyword evidence="2" id="KW-1185">Reference proteome</keyword>
<organism evidence="1 2">
    <name type="scientific">Panicum miliaceum</name>
    <name type="common">Proso millet</name>
    <name type="synonym">Broomcorn millet</name>
    <dbReference type="NCBI Taxonomy" id="4540"/>
    <lineage>
        <taxon>Eukaryota</taxon>
        <taxon>Viridiplantae</taxon>
        <taxon>Streptophyta</taxon>
        <taxon>Embryophyta</taxon>
        <taxon>Tracheophyta</taxon>
        <taxon>Spermatophyta</taxon>
        <taxon>Magnoliopsida</taxon>
        <taxon>Liliopsida</taxon>
        <taxon>Poales</taxon>
        <taxon>Poaceae</taxon>
        <taxon>PACMAD clade</taxon>
        <taxon>Panicoideae</taxon>
        <taxon>Panicodae</taxon>
        <taxon>Paniceae</taxon>
        <taxon>Panicinae</taxon>
        <taxon>Panicum</taxon>
        <taxon>Panicum sect. Panicum</taxon>
    </lineage>
</organism>
<reference evidence="2" key="1">
    <citation type="journal article" date="2019" name="Nat. Commun.">
        <title>The genome of broomcorn millet.</title>
        <authorList>
            <person name="Zou C."/>
            <person name="Miki D."/>
            <person name="Li D."/>
            <person name="Tang Q."/>
            <person name="Xiao L."/>
            <person name="Rajput S."/>
            <person name="Deng P."/>
            <person name="Jia W."/>
            <person name="Huang R."/>
            <person name="Zhang M."/>
            <person name="Sun Y."/>
            <person name="Hu J."/>
            <person name="Fu X."/>
            <person name="Schnable P.S."/>
            <person name="Li F."/>
            <person name="Zhang H."/>
            <person name="Feng B."/>
            <person name="Zhu X."/>
            <person name="Liu R."/>
            <person name="Schnable J.C."/>
            <person name="Zhu J.-K."/>
            <person name="Zhang H."/>
        </authorList>
    </citation>
    <scope>NUCLEOTIDE SEQUENCE [LARGE SCALE GENOMIC DNA]</scope>
</reference>
<dbReference type="AlphaFoldDB" id="A0A3L6RG92"/>
<comment type="caution">
    <text evidence="1">The sequence shown here is derived from an EMBL/GenBank/DDBJ whole genome shotgun (WGS) entry which is preliminary data.</text>
</comment>
<sequence length="121" mass="13750">MAKNRGLRSSSDAKPWVCRCGVRNKPTKHQFFDLPAFSCHGCNKKFIGDFIFCLGEIKVNGQSLVGEVLDQGLPNKCVPFTYSKAAEMTEHMFNAWNGKDPYSAESFNPEDLHQRFEQKFP</sequence>
<dbReference type="EMBL" id="PQIB02000008">
    <property type="protein sequence ID" value="RLN03589.1"/>
    <property type="molecule type" value="Genomic_DNA"/>
</dbReference>
<gene>
    <name evidence="1" type="ORF">C2845_PM13G10260</name>
</gene>
<proteinExistence type="predicted"/>
<evidence type="ECO:0000313" key="2">
    <source>
        <dbReference type="Proteomes" id="UP000275267"/>
    </source>
</evidence>
<dbReference type="Proteomes" id="UP000275267">
    <property type="component" value="Unassembled WGS sequence"/>
</dbReference>
<evidence type="ECO:0000313" key="1">
    <source>
        <dbReference type="EMBL" id="RLN03589.1"/>
    </source>
</evidence>